<dbReference type="PANTHER" id="PTHR43330:SF27">
    <property type="entry name" value="METHIONINE AMINOPEPTIDASE"/>
    <property type="match status" value="1"/>
</dbReference>
<keyword evidence="2" id="KW-0645">Protease</keyword>
<dbReference type="GO" id="GO:0006508">
    <property type="term" value="P:proteolysis"/>
    <property type="evidence" value="ECO:0007669"/>
    <property type="project" value="UniProtKB-KW"/>
</dbReference>
<dbReference type="SUPFAM" id="SSF55920">
    <property type="entry name" value="Creatinase/aminopeptidase"/>
    <property type="match status" value="1"/>
</dbReference>
<protein>
    <submittedName>
        <fullName evidence="6">Methionine aminopeptidase 1</fullName>
        <ecNumber evidence="6">3.4.11.18</ecNumber>
    </submittedName>
</protein>
<dbReference type="HAMAP" id="MF_01974">
    <property type="entry name" value="MetAP_1"/>
    <property type="match status" value="1"/>
</dbReference>
<dbReference type="GO" id="GO:0004239">
    <property type="term" value="F:initiator methionyl aminopeptidase activity"/>
    <property type="evidence" value="ECO:0007669"/>
    <property type="project" value="UniProtKB-EC"/>
</dbReference>
<dbReference type="NCBIfam" id="TIGR00500">
    <property type="entry name" value="met_pdase_I"/>
    <property type="match status" value="1"/>
</dbReference>
<feature type="domain" description="Peptidase M24" evidence="5">
    <location>
        <begin position="12"/>
        <end position="240"/>
    </location>
</feature>
<dbReference type="Pfam" id="PF00557">
    <property type="entry name" value="Peptidase_M24"/>
    <property type="match status" value="1"/>
</dbReference>
<keyword evidence="1 6" id="KW-0031">Aminopeptidase</keyword>
<keyword evidence="4 6" id="KW-0378">Hydrolase</keyword>
<dbReference type="GO" id="GO:0070006">
    <property type="term" value="F:metalloaminopeptidase activity"/>
    <property type="evidence" value="ECO:0007669"/>
    <property type="project" value="InterPro"/>
</dbReference>
<dbReference type="InterPro" id="IPR036005">
    <property type="entry name" value="Creatinase/aminopeptidase-like"/>
</dbReference>
<keyword evidence="3" id="KW-0479">Metal-binding</keyword>
<organism evidence="6">
    <name type="scientific">bioreactor metagenome</name>
    <dbReference type="NCBI Taxonomy" id="1076179"/>
    <lineage>
        <taxon>unclassified sequences</taxon>
        <taxon>metagenomes</taxon>
        <taxon>ecological metagenomes</taxon>
    </lineage>
</organism>
<evidence type="ECO:0000256" key="4">
    <source>
        <dbReference type="ARBA" id="ARBA00022801"/>
    </source>
</evidence>
<dbReference type="GO" id="GO:0046872">
    <property type="term" value="F:metal ion binding"/>
    <property type="evidence" value="ECO:0007669"/>
    <property type="project" value="UniProtKB-KW"/>
</dbReference>
<accession>A0A645AKU8</accession>
<dbReference type="GO" id="GO:0005829">
    <property type="term" value="C:cytosol"/>
    <property type="evidence" value="ECO:0007669"/>
    <property type="project" value="TreeGrafter"/>
</dbReference>
<reference evidence="6" key="1">
    <citation type="submission" date="2019-08" db="EMBL/GenBank/DDBJ databases">
        <authorList>
            <person name="Kucharzyk K."/>
            <person name="Murdoch R.W."/>
            <person name="Higgins S."/>
            <person name="Loffler F."/>
        </authorList>
    </citation>
    <scope>NUCLEOTIDE SEQUENCE</scope>
</reference>
<dbReference type="Gene3D" id="3.90.230.10">
    <property type="entry name" value="Creatinase/methionine aminopeptidase superfamily"/>
    <property type="match status" value="1"/>
</dbReference>
<dbReference type="PROSITE" id="PS00680">
    <property type="entry name" value="MAP_1"/>
    <property type="match status" value="1"/>
</dbReference>
<dbReference type="EMBL" id="VSSQ01014477">
    <property type="protein sequence ID" value="MPM53740.1"/>
    <property type="molecule type" value="Genomic_DNA"/>
</dbReference>
<proteinExistence type="inferred from homology"/>
<evidence type="ECO:0000256" key="1">
    <source>
        <dbReference type="ARBA" id="ARBA00022438"/>
    </source>
</evidence>
<gene>
    <name evidence="6" type="primary">map_49</name>
    <name evidence="6" type="ORF">SDC9_100509</name>
</gene>
<name>A0A645AKU8_9ZZZZ</name>
<dbReference type="CDD" id="cd01086">
    <property type="entry name" value="MetAP1"/>
    <property type="match status" value="1"/>
</dbReference>
<sequence>MAITIKTQEQIEKMRIAGGILADLIEILKDMIRPGVTTNELDKVAEDFIRSRGAEPSFLGYGGYPNSLCTSVNEEIVHGIPGDRKLKNGDIISIDMGAYINGYHGDCARTYGVGEISEEAQKLIDVTQQSFFEGIKFAKSGNHLYEISAAVQDYAETFGFGVVRDYVGHGIGRNMHEDPSIPNYRQIGRGPKLQKGMVIAVEPMITAGSYKCRVLKDGWTAVTRDGSNAAHYENTVLITDDEPELLTFK</sequence>
<evidence type="ECO:0000256" key="3">
    <source>
        <dbReference type="ARBA" id="ARBA00022723"/>
    </source>
</evidence>
<dbReference type="InterPro" id="IPR001714">
    <property type="entry name" value="Pept_M24_MAP"/>
</dbReference>
<dbReference type="InterPro" id="IPR000994">
    <property type="entry name" value="Pept_M24"/>
</dbReference>
<dbReference type="PANTHER" id="PTHR43330">
    <property type="entry name" value="METHIONINE AMINOPEPTIDASE"/>
    <property type="match status" value="1"/>
</dbReference>
<dbReference type="InterPro" id="IPR002467">
    <property type="entry name" value="Pept_M24A_MAP1"/>
</dbReference>
<evidence type="ECO:0000256" key="2">
    <source>
        <dbReference type="ARBA" id="ARBA00022670"/>
    </source>
</evidence>
<dbReference type="PRINTS" id="PR00599">
    <property type="entry name" value="MAPEPTIDASE"/>
</dbReference>
<evidence type="ECO:0000313" key="6">
    <source>
        <dbReference type="EMBL" id="MPM53740.1"/>
    </source>
</evidence>
<comment type="caution">
    <text evidence="6">The sequence shown here is derived from an EMBL/GenBank/DDBJ whole genome shotgun (WGS) entry which is preliminary data.</text>
</comment>
<dbReference type="EC" id="3.4.11.18" evidence="6"/>
<dbReference type="AlphaFoldDB" id="A0A645AKU8"/>
<evidence type="ECO:0000259" key="5">
    <source>
        <dbReference type="Pfam" id="PF00557"/>
    </source>
</evidence>